<organism evidence="2">
    <name type="scientific">Bifidobacterium pullorum subsp. gallinarum</name>
    <dbReference type="NCBI Taxonomy" id="78344"/>
    <lineage>
        <taxon>Bacteria</taxon>
        <taxon>Bacillati</taxon>
        <taxon>Actinomycetota</taxon>
        <taxon>Actinomycetes</taxon>
        <taxon>Bifidobacteriales</taxon>
        <taxon>Bifidobacteriaceae</taxon>
        <taxon>Bifidobacterium</taxon>
    </lineage>
</organism>
<dbReference type="EMBL" id="CP035464">
    <property type="protein sequence ID" value="QAY33134.1"/>
    <property type="molecule type" value="Genomic_DNA"/>
</dbReference>
<gene>
    <name evidence="2" type="ORF">ESN35_06745</name>
</gene>
<proteinExistence type="predicted"/>
<dbReference type="Proteomes" id="UP000293589">
    <property type="component" value="Chromosome"/>
</dbReference>
<accession>A0A4P6DWQ5</accession>
<dbReference type="AlphaFoldDB" id="A0A4P6DWQ5"/>
<feature type="region of interest" description="Disordered" evidence="1">
    <location>
        <begin position="79"/>
        <end position="125"/>
    </location>
</feature>
<evidence type="ECO:0000313" key="2">
    <source>
        <dbReference type="EMBL" id="QAY33134.1"/>
    </source>
</evidence>
<feature type="compositionally biased region" description="Basic residues" evidence="1">
    <location>
        <begin position="109"/>
        <end position="121"/>
    </location>
</feature>
<dbReference type="KEGG" id="bgx:ESN35_06745"/>
<sequence>MTRYCARSSNTARTAWPVAGSSLTRPTVVKAFLTRDATEHTTTCSATAANASATAVRCRWRGRLGDRHRHALGAYRTPRPAAIPRPHVSVGSGLRRASPHGDRLAAGRRGWRRAQPRRNHQVKGQIPAQPIRERQSMTDPTNPDYYKDAAPFECIELSRWYSSDWGQFIQYLWRHKQKNGIEDLKKAMWFARDAIAHSIPMTPTSNPMTVGGYLQWLSDHNHADAGRIWKSMMTPGNEHQILLQLETLIAREENHGNGTD</sequence>
<reference evidence="2" key="1">
    <citation type="submission" date="2019-01" db="EMBL/GenBank/DDBJ databases">
        <title>Complete genome sequence of Bifidobacterium gallinarum CACC 514.</title>
        <authorList>
            <person name="Jung M."/>
        </authorList>
    </citation>
    <scope>NUCLEOTIDE SEQUENCE [LARGE SCALE GENOMIC DNA]</scope>
    <source>
        <strain evidence="2">CACC 514</strain>
    </source>
</reference>
<protein>
    <submittedName>
        <fullName evidence="2">DUF3310 domain-containing protein</fullName>
    </submittedName>
</protein>
<name>A0A4P6DWQ5_9BIFI</name>
<evidence type="ECO:0000256" key="1">
    <source>
        <dbReference type="SAM" id="MobiDB-lite"/>
    </source>
</evidence>